<dbReference type="RefSeq" id="WP_116224310.1">
    <property type="nucleotide sequence ID" value="NZ_AP018437.1"/>
</dbReference>
<accession>A0A347ZSI0</accession>
<keyword evidence="1" id="KW-0812">Transmembrane</keyword>
<protein>
    <recommendedName>
        <fullName evidence="4">Subunit length determinant protein</fullName>
    </recommendedName>
</protein>
<dbReference type="OrthoDB" id="2360475at2"/>
<proteinExistence type="predicted"/>
<evidence type="ECO:0008006" key="4">
    <source>
        <dbReference type="Google" id="ProtNLM"/>
    </source>
</evidence>
<feature type="transmembrane region" description="Helical" evidence="1">
    <location>
        <begin position="17"/>
        <end position="37"/>
    </location>
</feature>
<reference evidence="2 3" key="1">
    <citation type="submission" date="2018-08" db="EMBL/GenBank/DDBJ databases">
        <title>Genomic Encyclopedia of Type Strains, Phase IV (KMG-IV): sequencing the most valuable type-strain genomes for metagenomic binning, comparative biology and taxonomic classification.</title>
        <authorList>
            <person name="Goeker M."/>
        </authorList>
    </citation>
    <scope>NUCLEOTIDE SEQUENCE [LARGE SCALE GENOMIC DNA]</scope>
    <source>
        <strain evidence="2 3">DSM 23923</strain>
    </source>
</reference>
<name>A0A347ZSI0_9CHLR</name>
<dbReference type="AlphaFoldDB" id="A0A347ZSI0"/>
<evidence type="ECO:0000256" key="1">
    <source>
        <dbReference type="SAM" id="Phobius"/>
    </source>
</evidence>
<organism evidence="2 3">
    <name type="scientific">Pelolinea submarina</name>
    <dbReference type="NCBI Taxonomy" id="913107"/>
    <lineage>
        <taxon>Bacteria</taxon>
        <taxon>Bacillati</taxon>
        <taxon>Chloroflexota</taxon>
        <taxon>Anaerolineae</taxon>
        <taxon>Anaerolineales</taxon>
        <taxon>Anaerolineaceae</taxon>
        <taxon>Pelolinea</taxon>
    </lineage>
</organism>
<comment type="caution">
    <text evidence="2">The sequence shown here is derived from an EMBL/GenBank/DDBJ whole genome shotgun (WGS) entry which is preliminary data.</text>
</comment>
<dbReference type="Proteomes" id="UP000256388">
    <property type="component" value="Unassembled WGS sequence"/>
</dbReference>
<feature type="transmembrane region" description="Helical" evidence="1">
    <location>
        <begin position="232"/>
        <end position="252"/>
    </location>
</feature>
<keyword evidence="3" id="KW-1185">Reference proteome</keyword>
<evidence type="ECO:0000313" key="2">
    <source>
        <dbReference type="EMBL" id="REG11172.1"/>
    </source>
</evidence>
<sequence length="262" mass="28966">MKNLSFLEWLETLASRWYFLVAGMIVGGLLGWGAAMLKAPVYEANAVFTITIDYTQTGALSDIEEDQAMRGVGDIIFSEEVISSALARLEAEGLTLSKDEFYDDAIFDREEFRWAIRYRDADPQLAYQVLHAWEAAADEILQDSLVHARLGAAYQEVLNGLTTCLERGTLMEAGGERCSLENLDEILEKTNQVSGLITDELAQSRGLFSALTVVLSNPVTVPTLPVRFQTNVLVFSGLFIGGLLSIIGLTLLTRKQFVRSDE</sequence>
<evidence type="ECO:0000313" key="3">
    <source>
        <dbReference type="Proteomes" id="UP000256388"/>
    </source>
</evidence>
<keyword evidence="1" id="KW-0472">Membrane</keyword>
<gene>
    <name evidence="2" type="ORF">DFR64_1049</name>
</gene>
<keyword evidence="1" id="KW-1133">Transmembrane helix</keyword>
<dbReference type="EMBL" id="QUMS01000001">
    <property type="protein sequence ID" value="REG11172.1"/>
    <property type="molecule type" value="Genomic_DNA"/>
</dbReference>